<proteinExistence type="predicted"/>
<evidence type="ECO:0000256" key="1">
    <source>
        <dbReference type="SAM" id="SignalP"/>
    </source>
</evidence>
<organism evidence="2 3">
    <name type="scientific">Aspergillus keveii</name>
    <dbReference type="NCBI Taxonomy" id="714993"/>
    <lineage>
        <taxon>Eukaryota</taxon>
        <taxon>Fungi</taxon>
        <taxon>Dikarya</taxon>
        <taxon>Ascomycota</taxon>
        <taxon>Pezizomycotina</taxon>
        <taxon>Eurotiomycetes</taxon>
        <taxon>Eurotiomycetidae</taxon>
        <taxon>Eurotiales</taxon>
        <taxon>Aspergillaceae</taxon>
        <taxon>Aspergillus</taxon>
        <taxon>Aspergillus subgen. Nidulantes</taxon>
    </lineage>
</organism>
<dbReference type="EMBL" id="JBFTWV010000145">
    <property type="protein sequence ID" value="KAL2785428.1"/>
    <property type="molecule type" value="Genomic_DNA"/>
</dbReference>
<evidence type="ECO:0000313" key="2">
    <source>
        <dbReference type="EMBL" id="KAL2785428.1"/>
    </source>
</evidence>
<keyword evidence="3" id="KW-1185">Reference proteome</keyword>
<protein>
    <recommendedName>
        <fullName evidence="4">Secreted protein</fullName>
    </recommendedName>
</protein>
<dbReference type="Proteomes" id="UP001610563">
    <property type="component" value="Unassembled WGS sequence"/>
</dbReference>
<comment type="caution">
    <text evidence="2">The sequence shown here is derived from an EMBL/GenBank/DDBJ whole genome shotgun (WGS) entry which is preliminary data.</text>
</comment>
<evidence type="ECO:0000313" key="3">
    <source>
        <dbReference type="Proteomes" id="UP001610563"/>
    </source>
</evidence>
<accession>A0ABR4FQY1</accession>
<evidence type="ECO:0008006" key="4">
    <source>
        <dbReference type="Google" id="ProtNLM"/>
    </source>
</evidence>
<name>A0ABR4FQY1_9EURO</name>
<sequence>MRQDGSLLCAFGLALVYLLANPRRKCNKSYIASCGEPRTFLKNFKRLTIRPCHALSSSALPSKVCRRKRTQKGG</sequence>
<feature type="signal peptide" evidence="1">
    <location>
        <begin position="1"/>
        <end position="20"/>
    </location>
</feature>
<gene>
    <name evidence="2" type="ORF">BJX66DRAFT_314953</name>
</gene>
<keyword evidence="1" id="KW-0732">Signal</keyword>
<reference evidence="2 3" key="1">
    <citation type="submission" date="2024-07" db="EMBL/GenBank/DDBJ databases">
        <title>Section-level genome sequencing and comparative genomics of Aspergillus sections Usti and Cavernicolus.</title>
        <authorList>
            <consortium name="Lawrence Berkeley National Laboratory"/>
            <person name="Nybo J.L."/>
            <person name="Vesth T.C."/>
            <person name="Theobald S."/>
            <person name="Frisvad J.C."/>
            <person name="Larsen T.O."/>
            <person name="Kjaerboelling I."/>
            <person name="Rothschild-Mancinelli K."/>
            <person name="Lyhne E.K."/>
            <person name="Kogle M.E."/>
            <person name="Barry K."/>
            <person name="Clum A."/>
            <person name="Na H."/>
            <person name="Ledsgaard L."/>
            <person name="Lin J."/>
            <person name="Lipzen A."/>
            <person name="Kuo A."/>
            <person name="Riley R."/>
            <person name="Mondo S."/>
            <person name="Labutti K."/>
            <person name="Haridas S."/>
            <person name="Pangalinan J."/>
            <person name="Salamov A.A."/>
            <person name="Simmons B.A."/>
            <person name="Magnuson J.K."/>
            <person name="Chen J."/>
            <person name="Drula E."/>
            <person name="Henrissat B."/>
            <person name="Wiebenga A."/>
            <person name="Lubbers R.J."/>
            <person name="Gomes A.C."/>
            <person name="Makela M.R."/>
            <person name="Stajich J."/>
            <person name="Grigoriev I.V."/>
            <person name="Mortensen U.H."/>
            <person name="De Vries R.P."/>
            <person name="Baker S.E."/>
            <person name="Andersen M.R."/>
        </authorList>
    </citation>
    <scope>NUCLEOTIDE SEQUENCE [LARGE SCALE GENOMIC DNA]</scope>
    <source>
        <strain evidence="2 3">CBS 209.92</strain>
    </source>
</reference>
<feature type="chain" id="PRO_5046893623" description="Secreted protein" evidence="1">
    <location>
        <begin position="21"/>
        <end position="74"/>
    </location>
</feature>